<dbReference type="CDD" id="cd00838">
    <property type="entry name" value="MPP_superfamily"/>
    <property type="match status" value="1"/>
</dbReference>
<dbReference type="InterPro" id="IPR029052">
    <property type="entry name" value="Metallo-depent_PP-like"/>
</dbReference>
<protein>
    <recommendedName>
        <fullName evidence="1">Calcineurin-like phosphoesterase domain-containing protein</fullName>
    </recommendedName>
</protein>
<dbReference type="AlphaFoldDB" id="A0A3E2TF55"/>
<dbReference type="EMBL" id="QVEP01000058">
    <property type="protein sequence ID" value="RGB74160.1"/>
    <property type="molecule type" value="Genomic_DNA"/>
</dbReference>
<name>A0A3E2TF55_9FIRM</name>
<gene>
    <name evidence="2" type="ORF">DW070_15220</name>
</gene>
<organism evidence="2 3">
    <name type="scientific">Coprococcus catus</name>
    <dbReference type="NCBI Taxonomy" id="116085"/>
    <lineage>
        <taxon>Bacteria</taxon>
        <taxon>Bacillati</taxon>
        <taxon>Bacillota</taxon>
        <taxon>Clostridia</taxon>
        <taxon>Lachnospirales</taxon>
        <taxon>Lachnospiraceae</taxon>
        <taxon>Coprococcus</taxon>
    </lineage>
</organism>
<dbReference type="Pfam" id="PF00149">
    <property type="entry name" value="Metallophos"/>
    <property type="match status" value="1"/>
</dbReference>
<sequence length="236" mass="27057">MKVLVIPDVHLKPWMFEQAAVLMRAKKADRAVCLMDIPDDWGKEYDIALYEQTYDAAIDFAKEFPKTAWCYGNHDLSYLWHRLESGYSSMAAYTVQRKLLDLRDALPENNPICYVQKIDNVLFSHAGVLDYFAESVVPKAKYHDVEAVVAAINELGPNEMWNDASPIWLRPQHSNMRLYKPRKLLQIVGHTPMDMITKEGNLISCDVFSTYCDGKPIGTEEFLLLDTETWECSGVK</sequence>
<dbReference type="Proteomes" id="UP000260773">
    <property type="component" value="Unassembled WGS sequence"/>
</dbReference>
<accession>A0A3E2TF55</accession>
<dbReference type="SUPFAM" id="SSF56300">
    <property type="entry name" value="Metallo-dependent phosphatases"/>
    <property type="match status" value="1"/>
</dbReference>
<evidence type="ECO:0000313" key="2">
    <source>
        <dbReference type="EMBL" id="RGB74160.1"/>
    </source>
</evidence>
<dbReference type="RefSeq" id="WP_117529069.1">
    <property type="nucleotide sequence ID" value="NZ_JAQDKA010000001.1"/>
</dbReference>
<reference evidence="2 3" key="1">
    <citation type="submission" date="2018-08" db="EMBL/GenBank/DDBJ databases">
        <title>A genome reference for cultivated species of the human gut microbiota.</title>
        <authorList>
            <person name="Zou Y."/>
            <person name="Xue W."/>
            <person name="Luo G."/>
        </authorList>
    </citation>
    <scope>NUCLEOTIDE SEQUENCE [LARGE SCALE GENOMIC DNA]</scope>
    <source>
        <strain evidence="2 3">AF45-17</strain>
    </source>
</reference>
<dbReference type="GO" id="GO:0016787">
    <property type="term" value="F:hydrolase activity"/>
    <property type="evidence" value="ECO:0007669"/>
    <property type="project" value="InterPro"/>
</dbReference>
<proteinExistence type="predicted"/>
<dbReference type="Gene3D" id="3.60.21.10">
    <property type="match status" value="1"/>
</dbReference>
<evidence type="ECO:0000313" key="3">
    <source>
        <dbReference type="Proteomes" id="UP000260773"/>
    </source>
</evidence>
<comment type="caution">
    <text evidence="2">The sequence shown here is derived from an EMBL/GenBank/DDBJ whole genome shotgun (WGS) entry which is preliminary data.</text>
</comment>
<dbReference type="InterPro" id="IPR004843">
    <property type="entry name" value="Calcineurin-like_PHP"/>
</dbReference>
<evidence type="ECO:0000259" key="1">
    <source>
        <dbReference type="Pfam" id="PF00149"/>
    </source>
</evidence>
<feature type="domain" description="Calcineurin-like phosphoesterase" evidence="1">
    <location>
        <begin position="1"/>
        <end position="202"/>
    </location>
</feature>